<feature type="region of interest" description="Disordered" evidence="2">
    <location>
        <begin position="269"/>
        <end position="327"/>
    </location>
</feature>
<proteinExistence type="evidence at transcript level"/>
<feature type="domain" description="Trypanosoma glutamic acid/alanine-rich protein" evidence="4">
    <location>
        <begin position="452"/>
        <end position="641"/>
    </location>
</feature>
<name>A8QZK1_TRYCO</name>
<evidence type="ECO:0000256" key="3">
    <source>
        <dbReference type="SAM" id="SignalP"/>
    </source>
</evidence>
<feature type="domain" description="Trypanosoma glutamic acid/alanine-rich protein" evidence="4">
    <location>
        <begin position="28"/>
        <end position="217"/>
    </location>
</feature>
<organism evidence="5">
    <name type="scientific">Trypanosoma congolense</name>
    <dbReference type="NCBI Taxonomy" id="5692"/>
    <lineage>
        <taxon>Eukaryota</taxon>
        <taxon>Discoba</taxon>
        <taxon>Euglenozoa</taxon>
        <taxon>Kinetoplastea</taxon>
        <taxon>Metakinetoplastina</taxon>
        <taxon>Trypanosomatida</taxon>
        <taxon>Trypanosomatidae</taxon>
        <taxon>Trypanosoma</taxon>
        <taxon>Nannomonas</taxon>
    </lineage>
</organism>
<dbReference type="SMR" id="A8QZK1"/>
<keyword evidence="1" id="KW-0175">Coiled coil</keyword>
<keyword evidence="3" id="KW-0732">Signal</keyword>
<feature type="signal peptide" evidence="3">
    <location>
        <begin position="1"/>
        <end position="22"/>
    </location>
</feature>
<dbReference type="VEuPathDB" id="TriTrypDB:TcIL3000_0_60360"/>
<accession>A8QZK1</accession>
<sequence length="689" mass="72900">MHRFFYFAGVVLLWAACLPGSGDEFSLDHVNAFCELTKQFRHLPIAVGQQLDEAIDEEAKAAKARKDSQKAVNRADAAAKKSEDAKKHAQDAKEAAKEAFEAADGAEVHLQAASELATELNGLVETHLSRLEEYLKDAETKGEDERAQEAAKECTGNATNVTSGTLLESKEKLEKAAGKEDYEELRYDTERAGSLLDDLKGAQLEVSSLQIKATNAEERATEAAAKAKAATPDLYDLTVGQAKAFCKLTEQLRGLLDTVSRHNVTVTEEVAKTASSKNRSDEAVKQAESAAGRNSDAAPHAKKAKEAGEEVSAAADEAQKAHEDSSRVVQDLRLLAKDKLSSYDRFLKNVGERASGKDAQNAAKECTDSAVDVKSEVVEKLNAAFEESTPGKPFQPVKDLFKKFSDNLKELEGAADVASKSRAKAEAAEKIVNESAAEAEIAAFDVKKLTLKQVNAFCGLAEQFRGLLNSVKKLEGQATHCATVAAAVKARSTETVKRVVAAAGKNASAKELAERAQAVEAEVTAAADKAQEAYAGVSGFVGNLTASRDEHLLVLEDVITGAKTSASCSCGIRAAKACTAAAEDVTAESLKEAKDTFRQDIPGDHYKELSDGAENVSGRLEELRSTAQRVSASRAAAQAAEERLNAIAEEAGVKPAEEEGGAAGGARHGAVGGVAAFFTVCCLALVGVL</sequence>
<feature type="region of interest" description="Disordered" evidence="2">
    <location>
        <begin position="62"/>
        <end position="97"/>
    </location>
</feature>
<feature type="compositionally biased region" description="Basic and acidic residues" evidence="2">
    <location>
        <begin position="77"/>
        <end position="97"/>
    </location>
</feature>
<dbReference type="AlphaFoldDB" id="A8QZK1"/>
<dbReference type="EMBL" id="AB300788">
    <property type="protein sequence ID" value="BAF91109.1"/>
    <property type="molecule type" value="mRNA"/>
</dbReference>
<dbReference type="PROSITE" id="PS51257">
    <property type="entry name" value="PROKAR_LIPOPROTEIN"/>
    <property type="match status" value="1"/>
</dbReference>
<evidence type="ECO:0000313" key="5">
    <source>
        <dbReference type="EMBL" id="BAF91109.1"/>
    </source>
</evidence>
<feature type="compositionally biased region" description="Basic and acidic residues" evidence="2">
    <location>
        <begin position="317"/>
        <end position="326"/>
    </location>
</feature>
<dbReference type="Pfam" id="PF16731">
    <property type="entry name" value="GARP"/>
    <property type="match status" value="3"/>
</dbReference>
<dbReference type="InterPro" id="IPR031987">
    <property type="entry name" value="GARP"/>
</dbReference>
<evidence type="ECO:0000256" key="2">
    <source>
        <dbReference type="SAM" id="MobiDB-lite"/>
    </source>
</evidence>
<feature type="domain" description="Trypanosoma glutamic acid/alanine-rich protein" evidence="4">
    <location>
        <begin position="241"/>
        <end position="429"/>
    </location>
</feature>
<dbReference type="Gene3D" id="1.20.1260.80">
    <property type="match status" value="3"/>
</dbReference>
<dbReference type="VEuPathDB" id="TriTrypDB:TcIL3000.A.H_000567100"/>
<reference evidence="5" key="1">
    <citation type="journal article" date="2008" name="Mol. Biochem. Parasitol.">
        <title>Identification and molecular characterization of a novel stage-specific surface protein of Trypanosoma congolense epimastigotes.</title>
        <authorList>
            <person name="Sakurai T."/>
            <person name="Sugimoto C."/>
            <person name="Inoue N."/>
        </authorList>
    </citation>
    <scope>NUCLEOTIDE SEQUENCE</scope>
    <source>
        <strain evidence="5">IL3000</strain>
    </source>
</reference>
<feature type="chain" id="PRO_5002728451" evidence="3">
    <location>
        <begin position="23"/>
        <end position="689"/>
    </location>
</feature>
<evidence type="ECO:0000259" key="4">
    <source>
        <dbReference type="Pfam" id="PF16731"/>
    </source>
</evidence>
<protein>
    <submittedName>
        <fullName evidence="5">Epimastigote stage-specific GPI-anchored surface glycoprotein</fullName>
    </submittedName>
</protein>
<feature type="coiled-coil region" evidence="1">
    <location>
        <begin position="199"/>
        <end position="226"/>
    </location>
</feature>
<evidence type="ECO:0000256" key="1">
    <source>
        <dbReference type="SAM" id="Coils"/>
    </source>
</evidence>